<feature type="domain" description="Lipase" evidence="5">
    <location>
        <begin position="5"/>
        <end position="288"/>
    </location>
</feature>
<accession>A0A922CWP7</accession>
<reference evidence="6" key="1">
    <citation type="journal article" date="2016" name="Insect Biochem. Mol. Biol.">
        <title>Multifaceted biological insights from a draft genome sequence of the tobacco hornworm moth, Manduca sexta.</title>
        <authorList>
            <person name="Kanost M.R."/>
            <person name="Arrese E.L."/>
            <person name="Cao X."/>
            <person name="Chen Y.R."/>
            <person name="Chellapilla S."/>
            <person name="Goldsmith M.R."/>
            <person name="Grosse-Wilde E."/>
            <person name="Heckel D.G."/>
            <person name="Herndon N."/>
            <person name="Jiang H."/>
            <person name="Papanicolaou A."/>
            <person name="Qu J."/>
            <person name="Soulages J.L."/>
            <person name="Vogel H."/>
            <person name="Walters J."/>
            <person name="Waterhouse R.M."/>
            <person name="Ahn S.J."/>
            <person name="Almeida F.C."/>
            <person name="An C."/>
            <person name="Aqrawi P."/>
            <person name="Bretschneider A."/>
            <person name="Bryant W.B."/>
            <person name="Bucks S."/>
            <person name="Chao H."/>
            <person name="Chevignon G."/>
            <person name="Christen J.M."/>
            <person name="Clarke D.F."/>
            <person name="Dittmer N.T."/>
            <person name="Ferguson L.C.F."/>
            <person name="Garavelou S."/>
            <person name="Gordon K.H.J."/>
            <person name="Gunaratna R.T."/>
            <person name="Han Y."/>
            <person name="Hauser F."/>
            <person name="He Y."/>
            <person name="Heidel-Fischer H."/>
            <person name="Hirsh A."/>
            <person name="Hu Y."/>
            <person name="Jiang H."/>
            <person name="Kalra D."/>
            <person name="Klinner C."/>
            <person name="Konig C."/>
            <person name="Kovar C."/>
            <person name="Kroll A.R."/>
            <person name="Kuwar S.S."/>
            <person name="Lee S.L."/>
            <person name="Lehman R."/>
            <person name="Li K."/>
            <person name="Li Z."/>
            <person name="Liang H."/>
            <person name="Lovelace S."/>
            <person name="Lu Z."/>
            <person name="Mansfield J.H."/>
            <person name="McCulloch K.J."/>
            <person name="Mathew T."/>
            <person name="Morton B."/>
            <person name="Muzny D.M."/>
            <person name="Neunemann D."/>
            <person name="Ongeri F."/>
            <person name="Pauchet Y."/>
            <person name="Pu L.L."/>
            <person name="Pyrousis I."/>
            <person name="Rao X.J."/>
            <person name="Redding A."/>
            <person name="Roesel C."/>
            <person name="Sanchez-Gracia A."/>
            <person name="Schaack S."/>
            <person name="Shukla A."/>
            <person name="Tetreau G."/>
            <person name="Wang Y."/>
            <person name="Xiong G.H."/>
            <person name="Traut W."/>
            <person name="Walsh T.K."/>
            <person name="Worley K.C."/>
            <person name="Wu D."/>
            <person name="Wu W."/>
            <person name="Wu Y.Q."/>
            <person name="Zhang X."/>
            <person name="Zou Z."/>
            <person name="Zucker H."/>
            <person name="Briscoe A.D."/>
            <person name="Burmester T."/>
            <person name="Clem R.J."/>
            <person name="Feyereisen R."/>
            <person name="Grimmelikhuijzen C.J.P."/>
            <person name="Hamodrakas S.J."/>
            <person name="Hansson B.S."/>
            <person name="Huguet E."/>
            <person name="Jermiin L.S."/>
            <person name="Lan Q."/>
            <person name="Lehman H.K."/>
            <person name="Lorenzen M."/>
            <person name="Merzendorfer H."/>
            <person name="Michalopoulos I."/>
            <person name="Morton D.B."/>
            <person name="Muthukrishnan S."/>
            <person name="Oakeshott J.G."/>
            <person name="Palmer W."/>
            <person name="Park Y."/>
            <person name="Passarelli A.L."/>
            <person name="Rozas J."/>
            <person name="Schwartz L.M."/>
            <person name="Smith W."/>
            <person name="Southgate A."/>
            <person name="Vilcinskas A."/>
            <person name="Vogt R."/>
            <person name="Wang P."/>
            <person name="Werren J."/>
            <person name="Yu X.Q."/>
            <person name="Zhou J.J."/>
            <person name="Brown S.J."/>
            <person name="Scherer S.E."/>
            <person name="Richards S."/>
            <person name="Blissard G.W."/>
        </authorList>
    </citation>
    <scope>NUCLEOTIDE SEQUENCE</scope>
</reference>
<reference evidence="6" key="2">
    <citation type="submission" date="2020-12" db="EMBL/GenBank/DDBJ databases">
        <authorList>
            <person name="Kanost M."/>
        </authorList>
    </citation>
    <scope>NUCLEOTIDE SEQUENCE</scope>
</reference>
<evidence type="ECO:0000256" key="3">
    <source>
        <dbReference type="ARBA" id="ARBA00022525"/>
    </source>
</evidence>
<evidence type="ECO:0000259" key="5">
    <source>
        <dbReference type="Pfam" id="PF00151"/>
    </source>
</evidence>
<organism evidence="6 8">
    <name type="scientific">Manduca sexta</name>
    <name type="common">Tobacco hawkmoth</name>
    <name type="synonym">Tobacco hornworm</name>
    <dbReference type="NCBI Taxonomy" id="7130"/>
    <lineage>
        <taxon>Eukaryota</taxon>
        <taxon>Metazoa</taxon>
        <taxon>Ecdysozoa</taxon>
        <taxon>Arthropoda</taxon>
        <taxon>Hexapoda</taxon>
        <taxon>Insecta</taxon>
        <taxon>Pterygota</taxon>
        <taxon>Neoptera</taxon>
        <taxon>Endopterygota</taxon>
        <taxon>Lepidoptera</taxon>
        <taxon>Glossata</taxon>
        <taxon>Ditrysia</taxon>
        <taxon>Bombycoidea</taxon>
        <taxon>Sphingidae</taxon>
        <taxon>Sphinginae</taxon>
        <taxon>Sphingini</taxon>
        <taxon>Manduca</taxon>
    </lineage>
</organism>
<protein>
    <submittedName>
        <fullName evidence="7">Esterase</fullName>
    </submittedName>
</protein>
<evidence type="ECO:0000313" key="7">
    <source>
        <dbReference type="EMBL" id="UXP71912.1"/>
    </source>
</evidence>
<dbReference type="PANTHER" id="PTHR11610">
    <property type="entry name" value="LIPASE"/>
    <property type="match status" value="1"/>
</dbReference>
<dbReference type="EMBL" id="ON929130">
    <property type="protein sequence ID" value="UXP71912.1"/>
    <property type="molecule type" value="mRNA"/>
</dbReference>
<dbReference type="InterPro" id="IPR033906">
    <property type="entry name" value="Lipase_N"/>
</dbReference>
<dbReference type="EMBL" id="JH668722">
    <property type="protein sequence ID" value="KAG6461122.1"/>
    <property type="molecule type" value="Genomic_DNA"/>
</dbReference>
<keyword evidence="3" id="KW-0964">Secreted</keyword>
<dbReference type="Proteomes" id="UP000791440">
    <property type="component" value="Unassembled WGS sequence"/>
</dbReference>
<name>A0A922CWP7_MANSE</name>
<dbReference type="Pfam" id="PF00151">
    <property type="entry name" value="Lipase"/>
    <property type="match status" value="1"/>
</dbReference>
<evidence type="ECO:0000256" key="4">
    <source>
        <dbReference type="RuleBase" id="RU004262"/>
    </source>
</evidence>
<dbReference type="OrthoDB" id="199913at2759"/>
<evidence type="ECO:0000256" key="1">
    <source>
        <dbReference type="ARBA" id="ARBA00004613"/>
    </source>
</evidence>
<evidence type="ECO:0000313" key="6">
    <source>
        <dbReference type="EMBL" id="KAG6461122.1"/>
    </source>
</evidence>
<reference evidence="7" key="3">
    <citation type="journal article" date="2022" name="Insect Sci.">
        <title>Genome-wide identification, classification, and expression profiling of serine esterases and other esterase-related proteins in the tobacco hornworm, Manduca sexta.</title>
        <authorList>
            <person name="Miao Z."/>
            <person name="Xiong C."/>
            <person name="Cao X."/>
            <person name="Shan T."/>
            <person name="Jin Q."/>
            <person name="Jiang H."/>
        </authorList>
    </citation>
    <scope>NUCLEOTIDE SEQUENCE</scope>
    <source>
        <strain evidence="7">NL38</strain>
    </source>
</reference>
<sequence>MDQFIPRQVQHINVTYKLYTSNNAENYTTLDDYARIEDNIPEFNLSRIPLKIITHGWMSSTEKYSIKSIKDAYVKYRNVNVITVDWSSTADSIFYNWVANQTITIGAQIAIFLEELKKLYNVSGDQIHLIGHSLGAHVMGIAAHQSNLTIGRITGLDPARPLFEYPSRDNTEKLDSTDAKFVDIIHTCGGVLGIESAVGTADFYPNSGIPPQPGCDSIQKIFEACSHGRSQIYFIESIKNIKAFPAFKCGRWLDFLSNDCDQLSFMGEGVNTNVNGKFYLKTNPTEPFGRSLETICLLT</sequence>
<dbReference type="CDD" id="cd00707">
    <property type="entry name" value="Pancreat_lipase_like"/>
    <property type="match status" value="1"/>
</dbReference>
<gene>
    <name evidence="6" type="ORF">O3G_MSEX012436</name>
</gene>
<dbReference type="InterPro" id="IPR000734">
    <property type="entry name" value="TAG_lipase"/>
</dbReference>
<dbReference type="PANTHER" id="PTHR11610:SF178">
    <property type="entry name" value="LIPASE MEMBER H-A-LIKE PROTEIN"/>
    <property type="match status" value="1"/>
</dbReference>
<dbReference type="SUPFAM" id="SSF53474">
    <property type="entry name" value="alpha/beta-Hydrolases"/>
    <property type="match status" value="1"/>
</dbReference>
<dbReference type="PRINTS" id="PR00821">
    <property type="entry name" value="TAGLIPASE"/>
</dbReference>
<evidence type="ECO:0000256" key="2">
    <source>
        <dbReference type="ARBA" id="ARBA00010701"/>
    </source>
</evidence>
<keyword evidence="8" id="KW-1185">Reference proteome</keyword>
<dbReference type="GO" id="GO:0016042">
    <property type="term" value="P:lipid catabolic process"/>
    <property type="evidence" value="ECO:0007669"/>
    <property type="project" value="TreeGrafter"/>
</dbReference>
<comment type="subcellular location">
    <subcellularLocation>
        <location evidence="1">Secreted</location>
    </subcellularLocation>
</comment>
<dbReference type="GO" id="GO:0016298">
    <property type="term" value="F:lipase activity"/>
    <property type="evidence" value="ECO:0007669"/>
    <property type="project" value="InterPro"/>
</dbReference>
<evidence type="ECO:0000313" key="8">
    <source>
        <dbReference type="Proteomes" id="UP000791440"/>
    </source>
</evidence>
<dbReference type="InterPro" id="IPR013818">
    <property type="entry name" value="Lipase"/>
</dbReference>
<dbReference type="GO" id="GO:0005615">
    <property type="term" value="C:extracellular space"/>
    <property type="evidence" value="ECO:0007669"/>
    <property type="project" value="TreeGrafter"/>
</dbReference>
<comment type="similarity">
    <text evidence="2 4">Belongs to the AB hydrolase superfamily. Lipase family.</text>
</comment>
<dbReference type="Gene3D" id="3.40.50.1820">
    <property type="entry name" value="alpha/beta hydrolase"/>
    <property type="match status" value="1"/>
</dbReference>
<dbReference type="AlphaFoldDB" id="A0A922CWP7"/>
<proteinExistence type="evidence at transcript level"/>
<dbReference type="InterPro" id="IPR029058">
    <property type="entry name" value="AB_hydrolase_fold"/>
</dbReference>